<comment type="caution">
    <text evidence="2">The sequence shown here is derived from an EMBL/GenBank/DDBJ whole genome shotgun (WGS) entry which is preliminary data.</text>
</comment>
<feature type="chain" id="PRO_5039604424" description="Alternate signal-mediated exported protein" evidence="1">
    <location>
        <begin position="27"/>
        <end position="212"/>
    </location>
</feature>
<feature type="signal peptide" evidence="1">
    <location>
        <begin position="1"/>
        <end position="26"/>
    </location>
</feature>
<organism evidence="2 3">
    <name type="scientific">Xylanimonas ulmi</name>
    <dbReference type="NCBI Taxonomy" id="228973"/>
    <lineage>
        <taxon>Bacteria</taxon>
        <taxon>Bacillati</taxon>
        <taxon>Actinomycetota</taxon>
        <taxon>Actinomycetes</taxon>
        <taxon>Micrococcales</taxon>
        <taxon>Promicromonosporaceae</taxon>
        <taxon>Xylanimonas</taxon>
    </lineage>
</organism>
<name>A0A4Q7M4Y0_9MICO</name>
<keyword evidence="3" id="KW-1185">Reference proteome</keyword>
<sequence>MRKNTKIRIGLASLAILGLGAAATSAAWTSDVKFTGLAGVAGFDPVVAVTVYGTAPTEDDFSHAEGIDILLDGTWWDADAGRWDKAGAESALPGATVSANGVALWYTQTLTVKDAAGGKLDIKSVAGSEDFWADLGSAKTVYPVEGQPTRIARTAFSSSDGGMTWTAALTVLTQPQIVEGAVNTQVPVAVGPVQITASGIGFAPTGPTPPAP</sequence>
<dbReference type="RefSeq" id="WP_130415102.1">
    <property type="nucleotide sequence ID" value="NZ_SGWX01000001.1"/>
</dbReference>
<reference evidence="2 3" key="1">
    <citation type="submission" date="2019-02" db="EMBL/GenBank/DDBJ databases">
        <title>Sequencing the genomes of 1000 actinobacteria strains.</title>
        <authorList>
            <person name="Klenk H.-P."/>
        </authorList>
    </citation>
    <scope>NUCLEOTIDE SEQUENCE [LARGE SCALE GENOMIC DNA]</scope>
    <source>
        <strain evidence="2 3">DSM 16932</strain>
    </source>
</reference>
<accession>A0A4Q7M4Y0</accession>
<dbReference type="EMBL" id="SGWX01000001">
    <property type="protein sequence ID" value="RZS61997.1"/>
    <property type="molecule type" value="Genomic_DNA"/>
</dbReference>
<keyword evidence="1" id="KW-0732">Signal</keyword>
<evidence type="ECO:0000313" key="2">
    <source>
        <dbReference type="EMBL" id="RZS61997.1"/>
    </source>
</evidence>
<evidence type="ECO:0000313" key="3">
    <source>
        <dbReference type="Proteomes" id="UP000293852"/>
    </source>
</evidence>
<dbReference type="AlphaFoldDB" id="A0A4Q7M4Y0"/>
<protein>
    <recommendedName>
        <fullName evidence="4">Alternate signal-mediated exported protein</fullName>
    </recommendedName>
</protein>
<dbReference type="Proteomes" id="UP000293852">
    <property type="component" value="Unassembled WGS sequence"/>
</dbReference>
<proteinExistence type="predicted"/>
<gene>
    <name evidence="2" type="ORF">EV386_2314</name>
</gene>
<evidence type="ECO:0000256" key="1">
    <source>
        <dbReference type="SAM" id="SignalP"/>
    </source>
</evidence>
<evidence type="ECO:0008006" key="4">
    <source>
        <dbReference type="Google" id="ProtNLM"/>
    </source>
</evidence>